<feature type="domain" description="N-acetyltransferase" evidence="1">
    <location>
        <begin position="1"/>
        <end position="165"/>
    </location>
</feature>
<reference evidence="2 3" key="1">
    <citation type="submission" date="2019-07" db="EMBL/GenBank/DDBJ databases">
        <title>Whole genome shotgun sequence of Alkalibacillus haloalkaliphilus NBRC 103110.</title>
        <authorList>
            <person name="Hosoyama A."/>
            <person name="Uohara A."/>
            <person name="Ohji S."/>
            <person name="Ichikawa N."/>
        </authorList>
    </citation>
    <scope>NUCLEOTIDE SEQUENCE [LARGE SCALE GENOMIC DNA]</scope>
    <source>
        <strain evidence="2 3">NBRC 103110</strain>
    </source>
</reference>
<dbReference type="CDD" id="cd04301">
    <property type="entry name" value="NAT_SF"/>
    <property type="match status" value="1"/>
</dbReference>
<dbReference type="Gene3D" id="3.40.630.30">
    <property type="match status" value="1"/>
</dbReference>
<dbReference type="PROSITE" id="PS51186">
    <property type="entry name" value="GNAT"/>
    <property type="match status" value="1"/>
</dbReference>
<protein>
    <submittedName>
        <fullName evidence="2">Acetyltransferase</fullName>
    </submittedName>
</protein>
<evidence type="ECO:0000313" key="2">
    <source>
        <dbReference type="EMBL" id="GEN46869.1"/>
    </source>
</evidence>
<dbReference type="Pfam" id="PF00583">
    <property type="entry name" value="Acetyltransf_1"/>
    <property type="match status" value="1"/>
</dbReference>
<accession>A0A511W6Z5</accession>
<dbReference type="InterPro" id="IPR016181">
    <property type="entry name" value="Acyl_CoA_acyltransferase"/>
</dbReference>
<organism evidence="2 3">
    <name type="scientific">Alkalibacillus haloalkaliphilus</name>
    <dbReference type="NCBI Taxonomy" id="94136"/>
    <lineage>
        <taxon>Bacteria</taxon>
        <taxon>Bacillati</taxon>
        <taxon>Bacillota</taxon>
        <taxon>Bacilli</taxon>
        <taxon>Bacillales</taxon>
        <taxon>Bacillaceae</taxon>
        <taxon>Alkalibacillus</taxon>
    </lineage>
</organism>
<dbReference type="OrthoDB" id="5292888at2"/>
<sequence length="166" mass="19025">MKIREAKLSDASGIGKVHVNSWRTTYKGIVPDEFLNNLTYEKREKLWINNISAQDQYIIVAENETGQIVGFASGGKRETNVHKNAGDLTSIYILEEFQGQGVGTQLMKDMFAYFKEVGYNTIFVEVLKSNETKFFYEAFGAVHHEAKTITIQEKELDLLIYKWTEI</sequence>
<evidence type="ECO:0000313" key="3">
    <source>
        <dbReference type="Proteomes" id="UP000321440"/>
    </source>
</evidence>
<comment type="caution">
    <text evidence="2">The sequence shown here is derived from an EMBL/GenBank/DDBJ whole genome shotgun (WGS) entry which is preliminary data.</text>
</comment>
<dbReference type="PANTHER" id="PTHR43072">
    <property type="entry name" value="N-ACETYLTRANSFERASE"/>
    <property type="match status" value="1"/>
</dbReference>
<dbReference type="Proteomes" id="UP000321440">
    <property type="component" value="Unassembled WGS sequence"/>
</dbReference>
<name>A0A511W6Z5_9BACI</name>
<dbReference type="GO" id="GO:0016747">
    <property type="term" value="F:acyltransferase activity, transferring groups other than amino-acyl groups"/>
    <property type="evidence" value="ECO:0007669"/>
    <property type="project" value="InterPro"/>
</dbReference>
<evidence type="ECO:0000259" key="1">
    <source>
        <dbReference type="PROSITE" id="PS51186"/>
    </source>
</evidence>
<keyword evidence="3" id="KW-1185">Reference proteome</keyword>
<dbReference type="InterPro" id="IPR000182">
    <property type="entry name" value="GNAT_dom"/>
</dbReference>
<dbReference type="RefSeq" id="WP_146818070.1">
    <property type="nucleotide sequence ID" value="NZ_BJYA01000019.1"/>
</dbReference>
<dbReference type="SUPFAM" id="SSF55729">
    <property type="entry name" value="Acyl-CoA N-acyltransferases (Nat)"/>
    <property type="match status" value="1"/>
</dbReference>
<dbReference type="EMBL" id="BJYA01000019">
    <property type="protein sequence ID" value="GEN46869.1"/>
    <property type="molecule type" value="Genomic_DNA"/>
</dbReference>
<dbReference type="AlphaFoldDB" id="A0A511W6Z5"/>
<proteinExistence type="predicted"/>
<keyword evidence="2" id="KW-0808">Transferase</keyword>
<gene>
    <name evidence="2" type="ORF">AHA02nite_26450</name>
</gene>